<evidence type="ECO:0000256" key="1">
    <source>
        <dbReference type="SAM" id="MobiDB-lite"/>
    </source>
</evidence>
<dbReference type="AlphaFoldDB" id="A0A3S5A8H3"/>
<sequence>MQRLPRLPARPDLPTGLGPRALDASGNTSTSAGGRIGGGEKPVPQPVNATRLFVLTQLLAGRHWSIASSLCANV</sequence>
<gene>
    <name evidence="2" type="ORF">PXEA_LOCUS11029</name>
</gene>
<evidence type="ECO:0000313" key="3">
    <source>
        <dbReference type="Proteomes" id="UP000784294"/>
    </source>
</evidence>
<dbReference type="Proteomes" id="UP000784294">
    <property type="component" value="Unassembled WGS sequence"/>
</dbReference>
<proteinExistence type="predicted"/>
<feature type="compositionally biased region" description="Low complexity" evidence="1">
    <location>
        <begin position="1"/>
        <end position="14"/>
    </location>
</feature>
<name>A0A3S5A8H3_9PLAT</name>
<dbReference type="EMBL" id="CAAALY010033295">
    <property type="protein sequence ID" value="VEL17589.1"/>
    <property type="molecule type" value="Genomic_DNA"/>
</dbReference>
<accession>A0A3S5A8H3</accession>
<comment type="caution">
    <text evidence="2">The sequence shown here is derived from an EMBL/GenBank/DDBJ whole genome shotgun (WGS) entry which is preliminary data.</text>
</comment>
<organism evidence="2 3">
    <name type="scientific">Protopolystoma xenopodis</name>
    <dbReference type="NCBI Taxonomy" id="117903"/>
    <lineage>
        <taxon>Eukaryota</taxon>
        <taxon>Metazoa</taxon>
        <taxon>Spiralia</taxon>
        <taxon>Lophotrochozoa</taxon>
        <taxon>Platyhelminthes</taxon>
        <taxon>Monogenea</taxon>
        <taxon>Polyopisthocotylea</taxon>
        <taxon>Polystomatidea</taxon>
        <taxon>Polystomatidae</taxon>
        <taxon>Protopolystoma</taxon>
    </lineage>
</organism>
<reference evidence="2" key="1">
    <citation type="submission" date="2018-11" db="EMBL/GenBank/DDBJ databases">
        <authorList>
            <consortium name="Pathogen Informatics"/>
        </authorList>
    </citation>
    <scope>NUCLEOTIDE SEQUENCE</scope>
</reference>
<keyword evidence="3" id="KW-1185">Reference proteome</keyword>
<protein>
    <submittedName>
        <fullName evidence="2">Uncharacterized protein</fullName>
    </submittedName>
</protein>
<feature type="region of interest" description="Disordered" evidence="1">
    <location>
        <begin position="1"/>
        <end position="46"/>
    </location>
</feature>
<evidence type="ECO:0000313" key="2">
    <source>
        <dbReference type="EMBL" id="VEL17589.1"/>
    </source>
</evidence>